<proteinExistence type="predicted"/>
<gene>
    <name evidence="2" type="ORF">TRSC58_05404</name>
</gene>
<name>A0A061IW55_TRYRA</name>
<feature type="compositionally biased region" description="Basic and acidic residues" evidence="1">
    <location>
        <begin position="31"/>
        <end position="40"/>
    </location>
</feature>
<evidence type="ECO:0000256" key="1">
    <source>
        <dbReference type="SAM" id="MobiDB-lite"/>
    </source>
</evidence>
<accession>A0A061IW55</accession>
<keyword evidence="3" id="KW-1185">Reference proteome</keyword>
<feature type="region of interest" description="Disordered" evidence="1">
    <location>
        <begin position="28"/>
        <end position="54"/>
    </location>
</feature>
<dbReference type="OrthoDB" id="252846at2759"/>
<dbReference type="AlphaFoldDB" id="A0A061IW55"/>
<dbReference type="Proteomes" id="UP000031737">
    <property type="component" value="Unassembled WGS sequence"/>
</dbReference>
<comment type="caution">
    <text evidence="2">The sequence shown here is derived from an EMBL/GenBank/DDBJ whole genome shotgun (WGS) entry which is preliminary data.</text>
</comment>
<evidence type="ECO:0000313" key="2">
    <source>
        <dbReference type="EMBL" id="ESL06914.1"/>
    </source>
</evidence>
<sequence>MSDSDTAALAALQHTLNACERSPLQTAVLPCRREEGEEVRPAPSEGSPPPPPAAVQLPTVKRHGANNTAVLPQMFPPDRLRMKTYRLHKEIQALSLQHERRHERLLSIRASRSASRSLMRTGNTHHSGNAVFALRPSNVESGHAHLQRRKERGATLPNLLKCFEEARTRYLVEGERRKKAMPPVYSSRIPRTAEAARQKQDRNLMKDPDAFGLRFFSQSYLKEAGQR</sequence>
<dbReference type="VEuPathDB" id="TriTrypDB:TRSC58_05404"/>
<organism evidence="2 3">
    <name type="scientific">Trypanosoma rangeli SC58</name>
    <dbReference type="NCBI Taxonomy" id="429131"/>
    <lineage>
        <taxon>Eukaryota</taxon>
        <taxon>Discoba</taxon>
        <taxon>Euglenozoa</taxon>
        <taxon>Kinetoplastea</taxon>
        <taxon>Metakinetoplastina</taxon>
        <taxon>Trypanosomatida</taxon>
        <taxon>Trypanosomatidae</taxon>
        <taxon>Trypanosoma</taxon>
        <taxon>Herpetosoma</taxon>
    </lineage>
</organism>
<protein>
    <submittedName>
        <fullName evidence="2">Uncharacterized protein</fullName>
    </submittedName>
</protein>
<reference evidence="2 3" key="1">
    <citation type="submission" date="2013-07" db="EMBL/GenBank/DDBJ databases">
        <authorList>
            <person name="Stoco P.H."/>
            <person name="Wagner G."/>
            <person name="Gerber A."/>
            <person name="Zaha A."/>
            <person name="Thompson C."/>
            <person name="Bartholomeu D.C."/>
            <person name="Luckemeyer D.D."/>
            <person name="Bahia D."/>
            <person name="Loreto E."/>
            <person name="Prestes E.B."/>
            <person name="Lima F.M."/>
            <person name="Rodrigues-Luiz G."/>
            <person name="Vallejo G.A."/>
            <person name="Filho J.F."/>
            <person name="Monteiro K.M."/>
            <person name="Tyler K.M."/>
            <person name="de Almeida L.G."/>
            <person name="Ortiz M.F."/>
            <person name="Siervo M.A."/>
            <person name="de Moraes M.H."/>
            <person name="Cunha O.L."/>
            <person name="Mendonca-Neto R."/>
            <person name="Silva R."/>
            <person name="Teixeira S.M."/>
            <person name="Murta S.M."/>
            <person name="Sincero T.C."/>
            <person name="Mendes T.A."/>
            <person name="Urmenyi T.P."/>
            <person name="Silva V.G."/>
            <person name="da Rocha W.D."/>
            <person name="Andersson B."/>
            <person name="Romanha A.J."/>
            <person name="Steindel M."/>
            <person name="de Vasconcelos A.T."/>
            <person name="Grisard E.C."/>
        </authorList>
    </citation>
    <scope>NUCLEOTIDE SEQUENCE [LARGE SCALE GENOMIC DNA]</scope>
    <source>
        <strain evidence="2 3">SC58</strain>
    </source>
</reference>
<dbReference type="EMBL" id="AUPL01005404">
    <property type="protein sequence ID" value="ESL06914.1"/>
    <property type="molecule type" value="Genomic_DNA"/>
</dbReference>
<evidence type="ECO:0000313" key="3">
    <source>
        <dbReference type="Proteomes" id="UP000031737"/>
    </source>
</evidence>